<evidence type="ECO:0000256" key="1">
    <source>
        <dbReference type="SAM" id="MobiDB-lite"/>
    </source>
</evidence>
<evidence type="ECO:0000313" key="3">
    <source>
        <dbReference type="Proteomes" id="UP000887013"/>
    </source>
</evidence>
<sequence>MFRFRNIFASGNVNSCLRKRSRRETRILALREKKEKTASESGEEEIDRNCESEEVENIERKSENDINDVVGDIDTPQ</sequence>
<reference evidence="2" key="1">
    <citation type="submission" date="2020-08" db="EMBL/GenBank/DDBJ databases">
        <title>Multicomponent nature underlies the extraordinary mechanical properties of spider dragline silk.</title>
        <authorList>
            <person name="Kono N."/>
            <person name="Nakamura H."/>
            <person name="Mori M."/>
            <person name="Yoshida Y."/>
            <person name="Ohtoshi R."/>
            <person name="Malay A.D."/>
            <person name="Moran D.A.P."/>
            <person name="Tomita M."/>
            <person name="Numata K."/>
            <person name="Arakawa K."/>
        </authorList>
    </citation>
    <scope>NUCLEOTIDE SEQUENCE</scope>
</reference>
<feature type="compositionally biased region" description="Basic and acidic residues" evidence="1">
    <location>
        <begin position="47"/>
        <end position="64"/>
    </location>
</feature>
<dbReference type="AlphaFoldDB" id="A0A8X6Q5L9"/>
<feature type="region of interest" description="Disordered" evidence="1">
    <location>
        <begin position="33"/>
        <end position="77"/>
    </location>
</feature>
<protein>
    <submittedName>
        <fullName evidence="2">Uncharacterized protein</fullName>
    </submittedName>
</protein>
<name>A0A8X6Q5L9_NEPPI</name>
<dbReference type="Proteomes" id="UP000887013">
    <property type="component" value="Unassembled WGS sequence"/>
</dbReference>
<organism evidence="2 3">
    <name type="scientific">Nephila pilipes</name>
    <name type="common">Giant wood spider</name>
    <name type="synonym">Nephila maculata</name>
    <dbReference type="NCBI Taxonomy" id="299642"/>
    <lineage>
        <taxon>Eukaryota</taxon>
        <taxon>Metazoa</taxon>
        <taxon>Ecdysozoa</taxon>
        <taxon>Arthropoda</taxon>
        <taxon>Chelicerata</taxon>
        <taxon>Arachnida</taxon>
        <taxon>Araneae</taxon>
        <taxon>Araneomorphae</taxon>
        <taxon>Entelegynae</taxon>
        <taxon>Araneoidea</taxon>
        <taxon>Nephilidae</taxon>
        <taxon>Nephila</taxon>
    </lineage>
</organism>
<comment type="caution">
    <text evidence="2">The sequence shown here is derived from an EMBL/GenBank/DDBJ whole genome shotgun (WGS) entry which is preliminary data.</text>
</comment>
<evidence type="ECO:0000313" key="2">
    <source>
        <dbReference type="EMBL" id="GFU07844.1"/>
    </source>
</evidence>
<gene>
    <name evidence="2" type="ORF">NPIL_703431</name>
</gene>
<dbReference type="EMBL" id="BMAW01028529">
    <property type="protein sequence ID" value="GFU07844.1"/>
    <property type="molecule type" value="Genomic_DNA"/>
</dbReference>
<proteinExistence type="predicted"/>
<accession>A0A8X6Q5L9</accession>
<keyword evidence="3" id="KW-1185">Reference proteome</keyword>